<gene>
    <name evidence="2" type="ORF">JOF56_005821</name>
</gene>
<accession>A0ABS4TNG1</accession>
<dbReference type="Gene3D" id="1.10.30.50">
    <property type="match status" value="1"/>
</dbReference>
<dbReference type="Pfam" id="PF02720">
    <property type="entry name" value="DUF222"/>
    <property type="match status" value="1"/>
</dbReference>
<evidence type="ECO:0000313" key="2">
    <source>
        <dbReference type="EMBL" id="MBP2325436.1"/>
    </source>
</evidence>
<name>A0ABS4TNG1_9PSEU</name>
<dbReference type="EMBL" id="JAGINW010000001">
    <property type="protein sequence ID" value="MBP2325436.1"/>
    <property type="molecule type" value="Genomic_DNA"/>
</dbReference>
<organism evidence="2 3">
    <name type="scientific">Kibdelosporangium banguiense</name>
    <dbReference type="NCBI Taxonomy" id="1365924"/>
    <lineage>
        <taxon>Bacteria</taxon>
        <taxon>Bacillati</taxon>
        <taxon>Actinomycetota</taxon>
        <taxon>Actinomycetes</taxon>
        <taxon>Pseudonocardiales</taxon>
        <taxon>Pseudonocardiaceae</taxon>
        <taxon>Kibdelosporangium</taxon>
    </lineage>
</organism>
<dbReference type="InterPro" id="IPR003615">
    <property type="entry name" value="HNH_nuc"/>
</dbReference>
<reference evidence="2 3" key="1">
    <citation type="submission" date="2021-03" db="EMBL/GenBank/DDBJ databases">
        <title>Sequencing the genomes of 1000 actinobacteria strains.</title>
        <authorList>
            <person name="Klenk H.-P."/>
        </authorList>
    </citation>
    <scope>NUCLEOTIDE SEQUENCE [LARGE SCALE GENOMIC DNA]</scope>
    <source>
        <strain evidence="2 3">DSM 46670</strain>
    </source>
</reference>
<dbReference type="RefSeq" id="WP_209642635.1">
    <property type="nucleotide sequence ID" value="NZ_JAGINW010000001.1"/>
</dbReference>
<dbReference type="SMART" id="SM00507">
    <property type="entry name" value="HNHc"/>
    <property type="match status" value="1"/>
</dbReference>
<dbReference type="InterPro" id="IPR003870">
    <property type="entry name" value="DUF222"/>
</dbReference>
<evidence type="ECO:0000259" key="1">
    <source>
        <dbReference type="SMART" id="SM00507"/>
    </source>
</evidence>
<dbReference type="Proteomes" id="UP001519332">
    <property type="component" value="Unassembled WGS sequence"/>
</dbReference>
<feature type="domain" description="HNH nuclease" evidence="1">
    <location>
        <begin position="307"/>
        <end position="359"/>
    </location>
</feature>
<dbReference type="CDD" id="cd00085">
    <property type="entry name" value="HNHc"/>
    <property type="match status" value="1"/>
</dbReference>
<comment type="caution">
    <text evidence="2">The sequence shown here is derived from an EMBL/GenBank/DDBJ whole genome shotgun (WGS) entry which is preliminary data.</text>
</comment>
<protein>
    <recommendedName>
        <fullName evidence="1">HNH nuclease domain-containing protein</fullName>
    </recommendedName>
</protein>
<sequence>MGENTLFALRDTNPPANIPIHQMNANQVLDGLVDVDKARAFCDARKARLLARFAELREPGRAGTDLADGAPEEVALELAMNPHTAAIHISQARDLVTRLPATTDALEAGEIDYVRAKAMNDLTSVLTEDQARRVESKVLAFGKRANPSRFRQSIRYHVIAVDPSAAERLRRTAKADRDVTGRDLSDGMGQLAITLEPHEAQAAYDQINMLANKVKTPDKTLAQCRADVFMDLVLGKNNERLRVNLNVTVPMSTLLGLTRLPGEISGYGPITAEYASELARDAMWRRVITDDHGQVLEVSRRRYASAALARHIRLRDRTCRQPGCGRSADRSEIDHTVRYADGGVTSADNTNALCRKHNLMRERSDWDMTQPLPGTLVFSTPAHRVHTTTPEPYEPAPF</sequence>
<evidence type="ECO:0000313" key="3">
    <source>
        <dbReference type="Proteomes" id="UP001519332"/>
    </source>
</evidence>
<proteinExistence type="predicted"/>
<keyword evidence="3" id="KW-1185">Reference proteome</keyword>